<dbReference type="OrthoDB" id="2564148at2759"/>
<keyword evidence="2" id="KW-1185">Reference proteome</keyword>
<evidence type="ECO:0000313" key="1">
    <source>
        <dbReference type="EMBL" id="KAF8002161.1"/>
    </source>
</evidence>
<dbReference type="AlphaFoldDB" id="A0A8H7GT21"/>
<sequence length="388" mass="44688">MFDILDFLVAPASEDLQRLGLYIESNHYQANADEGFTIEKPNFDNAKRNLANISELFLHSALAFVNFLALIRELKIPQLQLRRLSLTSTHRLRNDAILNFSQIINQFDLNNLEELELKISCARHHECRDLCMIRFFSEWKLYNQMRNIDTNIRKLSLVHHKSLTETAQFKEIVENFVFDSHFSNIREIYLNLSNTVRSPGTQLSIDLANVVNKLHMLPELEVLHISSFMSEWMCGLPQLFPDVSGSYRDILVNRCSCKDCNVARSSFVELADLDKAKNYSHKVAWSDVQILSPSLGLLIDFSKPENVKFLQYITSLMKQLELIMERNLTSSGTMLDMKYMPISLNPDIEPFIKLMRHSCLKDIFQLISNQLSNLKQINFGGIVFAAGS</sequence>
<reference evidence="1" key="1">
    <citation type="submission" date="2020-10" db="EMBL/GenBank/DDBJ databases">
        <title>The Whole-Genome Sequence of Metschnikowia persimmonesis, a Novel Endophytic Yeast Species Isolated from Medicinal Plant Diospyros kaki Thumb.</title>
        <authorList>
            <person name="Rahmat E."/>
            <person name="Kang Y."/>
        </authorList>
    </citation>
    <scope>NUCLEOTIDE SEQUENCE</scope>
    <source>
        <strain evidence="1">KIOM G15050</strain>
    </source>
</reference>
<dbReference type="EMBL" id="JACBPP010000004">
    <property type="protein sequence ID" value="KAF8002161.1"/>
    <property type="molecule type" value="Genomic_DNA"/>
</dbReference>
<dbReference type="Proteomes" id="UP000649328">
    <property type="component" value="Unassembled WGS sequence"/>
</dbReference>
<protein>
    <submittedName>
        <fullName evidence="1">Uncharacterized protein</fullName>
    </submittedName>
</protein>
<comment type="caution">
    <text evidence="1">The sequence shown here is derived from an EMBL/GenBank/DDBJ whole genome shotgun (WGS) entry which is preliminary data.</text>
</comment>
<evidence type="ECO:0000313" key="2">
    <source>
        <dbReference type="Proteomes" id="UP000649328"/>
    </source>
</evidence>
<organism evidence="1 2">
    <name type="scientific">Metschnikowia pulcherrima</name>
    <dbReference type="NCBI Taxonomy" id="27326"/>
    <lineage>
        <taxon>Eukaryota</taxon>
        <taxon>Fungi</taxon>
        <taxon>Dikarya</taxon>
        <taxon>Ascomycota</taxon>
        <taxon>Saccharomycotina</taxon>
        <taxon>Pichiomycetes</taxon>
        <taxon>Metschnikowiaceae</taxon>
        <taxon>Metschnikowia</taxon>
    </lineage>
</organism>
<name>A0A8H7GT21_9ASCO</name>
<accession>A0A8H7GT21</accession>
<proteinExistence type="predicted"/>
<gene>
    <name evidence="1" type="ORF">HF325_003126</name>
</gene>